<dbReference type="PANTHER" id="PTHR15415">
    <property type="entry name" value="MITOFILIN"/>
    <property type="match status" value="1"/>
</dbReference>
<evidence type="ECO:0000256" key="5">
    <source>
        <dbReference type="ARBA" id="ARBA00023128"/>
    </source>
</evidence>
<dbReference type="STRING" id="158441.A0A226ECV1"/>
<dbReference type="OrthoDB" id="10261039at2759"/>
<keyword evidence="3 7" id="KW-0999">Mitochondrion inner membrane</keyword>
<name>A0A226ECV1_FOLCA</name>
<keyword evidence="6" id="KW-0472">Membrane</keyword>
<dbReference type="EMBL" id="LNIX01000004">
    <property type="protein sequence ID" value="OXA55403.1"/>
    <property type="molecule type" value="Genomic_DNA"/>
</dbReference>
<evidence type="ECO:0000256" key="2">
    <source>
        <dbReference type="ARBA" id="ARBA00022692"/>
    </source>
</evidence>
<comment type="similarity">
    <text evidence="1 7">Belongs to the MICOS complex subunit Mic60 family.</text>
</comment>
<proteinExistence type="inferred from homology"/>
<evidence type="ECO:0000256" key="4">
    <source>
        <dbReference type="ARBA" id="ARBA00022989"/>
    </source>
</evidence>
<organism evidence="9 10">
    <name type="scientific">Folsomia candida</name>
    <name type="common">Springtail</name>
    <dbReference type="NCBI Taxonomy" id="158441"/>
    <lineage>
        <taxon>Eukaryota</taxon>
        <taxon>Metazoa</taxon>
        <taxon>Ecdysozoa</taxon>
        <taxon>Arthropoda</taxon>
        <taxon>Hexapoda</taxon>
        <taxon>Collembola</taxon>
        <taxon>Entomobryomorpha</taxon>
        <taxon>Isotomoidea</taxon>
        <taxon>Isotomidae</taxon>
        <taxon>Proisotominae</taxon>
        <taxon>Folsomia</taxon>
    </lineage>
</organism>
<dbReference type="OMA" id="HAHRHID"/>
<evidence type="ECO:0000256" key="7">
    <source>
        <dbReference type="RuleBase" id="RU363000"/>
    </source>
</evidence>
<reference evidence="9 10" key="1">
    <citation type="submission" date="2015-12" db="EMBL/GenBank/DDBJ databases">
        <title>The genome of Folsomia candida.</title>
        <authorList>
            <person name="Faddeeva A."/>
            <person name="Derks M.F."/>
            <person name="Anvar Y."/>
            <person name="Smit S."/>
            <person name="Van Straalen N."/>
            <person name="Roelofs D."/>
        </authorList>
    </citation>
    <scope>NUCLEOTIDE SEQUENCE [LARGE SCALE GENOMIC DNA]</scope>
    <source>
        <strain evidence="9 10">VU population</strain>
        <tissue evidence="9">Whole body</tissue>
    </source>
</reference>
<dbReference type="Proteomes" id="UP000198287">
    <property type="component" value="Unassembled WGS sequence"/>
</dbReference>
<keyword evidence="5 7" id="KW-0496">Mitochondrion</keyword>
<evidence type="ECO:0000313" key="9">
    <source>
        <dbReference type="EMBL" id="OXA55403.1"/>
    </source>
</evidence>
<comment type="function">
    <text evidence="7">Component of the MICOS complex, a large protein complex of the mitochondrial inner membrane that plays crucial roles in the maintenance of crista junctions, inner membrane architecture, and formation of contact sites to the outer membrane.</text>
</comment>
<evidence type="ECO:0000256" key="3">
    <source>
        <dbReference type="ARBA" id="ARBA00022792"/>
    </source>
</evidence>
<evidence type="ECO:0000256" key="8">
    <source>
        <dbReference type="SAM" id="MobiDB-lite"/>
    </source>
</evidence>
<keyword evidence="4" id="KW-1133">Transmembrane helix</keyword>
<feature type="region of interest" description="Disordered" evidence="8">
    <location>
        <begin position="140"/>
        <end position="160"/>
    </location>
</feature>
<comment type="subcellular location">
    <subcellularLocation>
        <location evidence="7">Mitochondrion inner membrane</location>
        <topology evidence="7">Single-pass membrane protein</topology>
    </subcellularLocation>
</comment>
<evidence type="ECO:0000256" key="6">
    <source>
        <dbReference type="ARBA" id="ARBA00023136"/>
    </source>
</evidence>
<dbReference type="Pfam" id="PF09731">
    <property type="entry name" value="Mitofilin"/>
    <property type="match status" value="2"/>
</dbReference>
<keyword evidence="2 7" id="KW-0812">Transmembrane</keyword>
<protein>
    <recommendedName>
        <fullName evidence="7">MICOS complex subunit MIC60</fullName>
    </recommendedName>
    <alternativeName>
        <fullName evidence="7">Mitofilin</fullName>
    </alternativeName>
</protein>
<accession>A0A226ECV1</accession>
<dbReference type="GO" id="GO:0061617">
    <property type="term" value="C:MICOS complex"/>
    <property type="evidence" value="ECO:0007669"/>
    <property type="project" value="TreeGrafter"/>
</dbReference>
<dbReference type="AlphaFoldDB" id="A0A226ECV1"/>
<dbReference type="GO" id="GO:0042407">
    <property type="term" value="P:cristae formation"/>
    <property type="evidence" value="ECO:0007669"/>
    <property type="project" value="TreeGrafter"/>
</dbReference>
<comment type="subunit">
    <text evidence="7">Component of the mitochondrial contact site and cristae organizing system (MICOS) complex.</text>
</comment>
<gene>
    <name evidence="9" type="ORF">Fcan01_09733</name>
</gene>
<evidence type="ECO:0000313" key="10">
    <source>
        <dbReference type="Proteomes" id="UP000198287"/>
    </source>
</evidence>
<comment type="caution">
    <text evidence="9">The sequence shown here is derived from an EMBL/GenBank/DDBJ whole genome shotgun (WGS) entry which is preliminary data.</text>
</comment>
<dbReference type="InterPro" id="IPR019133">
    <property type="entry name" value="MIC60"/>
</dbReference>
<dbReference type="PANTHER" id="PTHR15415:SF7">
    <property type="entry name" value="MICOS COMPLEX SUBUNIT MIC60"/>
    <property type="match status" value="1"/>
</dbReference>
<evidence type="ECO:0000256" key="1">
    <source>
        <dbReference type="ARBA" id="ARBA00010877"/>
    </source>
</evidence>
<keyword evidence="10" id="KW-1185">Reference proteome</keyword>
<sequence>MVALRMFGARTAAVMPFRHFQASAVRMISGTRFQNSFNQRKNQENTGHGFRGCILKPLDGFNRGFASSQGPSGSGKGKNWLMAMGAAVLGIGGAAYAYLQTEDGRIMGDQAFKWVEDTLGLAPTPVPSKITAKVETKGIGSSSSVKHNKTDEKSLVSSGGRPNEVKCAGEDCVEKKCGDSDCLRKMDKEEELIAKANSELEKALKDVKPKAVEYTESALKAYCETTDLIKLFMDKVYCAIEEDNLESPRFEEVWCDVYDTALKRCEKVKDAVQKGQCAWELLCRLREVIENGKACKYTSCNPLLITAEESLLCAERELLNAKSKMECIQSESRLVEQYRNVVEDFRRDLKAEVDSMITSDECKQTLTGNECTMVITHAYKKVLRIQKELAQVQMLTSSSSVASNSNQLIQRDKMATELRESFERDIVEALKRQALAYQENFDNQINVLKSEYERRIQQQDKIFEAERVVELQAKYNQASAALAAIEKGIEARQEMNAKSQKLRKLWSTCNTLFSRVNYAQYYAGQDAALSYATINSADMVKDFKEDAFASQLIKSLPEKVTSFEDLKQRFFDKLEPTCRKTMILKEGEKLSLWKYALGSLESLMIARCEGERKTAKKTYEILDRAGFHLKRGDLLEAAITLNSLTGLPRQIAKDWLDDARAVLETNQTLFTLMTYAASNNVY</sequence>